<feature type="compositionally biased region" description="Low complexity" evidence="1">
    <location>
        <begin position="47"/>
        <end position="56"/>
    </location>
</feature>
<dbReference type="AlphaFoldDB" id="A0AAV5JJG7"/>
<accession>A0AAV5JJG7</accession>
<keyword evidence="3" id="KW-1185">Reference proteome</keyword>
<dbReference type="Proteomes" id="UP001054252">
    <property type="component" value="Unassembled WGS sequence"/>
</dbReference>
<gene>
    <name evidence="2" type="ORF">SLEP1_g22783</name>
</gene>
<protein>
    <submittedName>
        <fullName evidence="2">Uncharacterized protein</fullName>
    </submittedName>
</protein>
<evidence type="ECO:0000256" key="1">
    <source>
        <dbReference type="SAM" id="MobiDB-lite"/>
    </source>
</evidence>
<sequence length="94" mass="10228">MVRLRWELNEEGVPVWPPTIAEEGEDTKGLSSFDAWVTEPLEEEAESSSTPPTSQPAIMPTPLSLARPTPIQPSLFQTPAAPVDTSILVDLTDD</sequence>
<reference evidence="2 3" key="1">
    <citation type="journal article" date="2021" name="Commun. Biol.">
        <title>The genome of Shorea leprosula (Dipterocarpaceae) highlights the ecological relevance of drought in aseasonal tropical rainforests.</title>
        <authorList>
            <person name="Ng K.K.S."/>
            <person name="Kobayashi M.J."/>
            <person name="Fawcett J.A."/>
            <person name="Hatakeyama M."/>
            <person name="Paape T."/>
            <person name="Ng C.H."/>
            <person name="Ang C.C."/>
            <person name="Tnah L.H."/>
            <person name="Lee C.T."/>
            <person name="Nishiyama T."/>
            <person name="Sese J."/>
            <person name="O'Brien M.J."/>
            <person name="Copetti D."/>
            <person name="Mohd Noor M.I."/>
            <person name="Ong R.C."/>
            <person name="Putra M."/>
            <person name="Sireger I.Z."/>
            <person name="Indrioko S."/>
            <person name="Kosugi Y."/>
            <person name="Izuno A."/>
            <person name="Isagi Y."/>
            <person name="Lee S.L."/>
            <person name="Shimizu K.K."/>
        </authorList>
    </citation>
    <scope>NUCLEOTIDE SEQUENCE [LARGE SCALE GENOMIC DNA]</scope>
    <source>
        <strain evidence="2">214</strain>
    </source>
</reference>
<evidence type="ECO:0000313" key="3">
    <source>
        <dbReference type="Proteomes" id="UP001054252"/>
    </source>
</evidence>
<name>A0AAV5JJG7_9ROSI</name>
<organism evidence="2 3">
    <name type="scientific">Rubroshorea leprosula</name>
    <dbReference type="NCBI Taxonomy" id="152421"/>
    <lineage>
        <taxon>Eukaryota</taxon>
        <taxon>Viridiplantae</taxon>
        <taxon>Streptophyta</taxon>
        <taxon>Embryophyta</taxon>
        <taxon>Tracheophyta</taxon>
        <taxon>Spermatophyta</taxon>
        <taxon>Magnoliopsida</taxon>
        <taxon>eudicotyledons</taxon>
        <taxon>Gunneridae</taxon>
        <taxon>Pentapetalae</taxon>
        <taxon>rosids</taxon>
        <taxon>malvids</taxon>
        <taxon>Malvales</taxon>
        <taxon>Dipterocarpaceae</taxon>
        <taxon>Rubroshorea</taxon>
    </lineage>
</organism>
<proteinExistence type="predicted"/>
<feature type="region of interest" description="Disordered" evidence="1">
    <location>
        <begin position="41"/>
        <end position="94"/>
    </location>
</feature>
<comment type="caution">
    <text evidence="2">The sequence shown here is derived from an EMBL/GenBank/DDBJ whole genome shotgun (WGS) entry which is preliminary data.</text>
</comment>
<evidence type="ECO:0000313" key="2">
    <source>
        <dbReference type="EMBL" id="GKV11534.1"/>
    </source>
</evidence>
<dbReference type="EMBL" id="BPVZ01000034">
    <property type="protein sequence ID" value="GKV11534.1"/>
    <property type="molecule type" value="Genomic_DNA"/>
</dbReference>